<evidence type="ECO:0000313" key="16">
    <source>
        <dbReference type="Proteomes" id="UP001236369"/>
    </source>
</evidence>
<evidence type="ECO:0000256" key="10">
    <source>
        <dbReference type="ARBA" id="ARBA00023034"/>
    </source>
</evidence>
<dbReference type="PANTHER" id="PTHR46025:SF3">
    <property type="entry name" value="XYLOSYLTRANSFERASE OXT"/>
    <property type="match status" value="1"/>
</dbReference>
<keyword evidence="4" id="KW-0808">Transferase</keyword>
<proteinExistence type="predicted"/>
<keyword evidence="12" id="KW-1015">Disulfide bond</keyword>
<evidence type="ECO:0000313" key="15">
    <source>
        <dbReference type="EMBL" id="MDQ0444570.1"/>
    </source>
</evidence>
<dbReference type="Pfam" id="PF02485">
    <property type="entry name" value="Branch"/>
    <property type="match status" value="1"/>
</dbReference>
<keyword evidence="5" id="KW-0812">Transmembrane</keyword>
<accession>A0ABU0HQI6</accession>
<comment type="caution">
    <text evidence="15">The sequence shown here is derived from an EMBL/GenBank/DDBJ whole genome shotgun (WGS) entry which is preliminary data.</text>
</comment>
<keyword evidence="7" id="KW-0256">Endoplasmic reticulum</keyword>
<evidence type="ECO:0000256" key="6">
    <source>
        <dbReference type="ARBA" id="ARBA00022723"/>
    </source>
</evidence>
<sequence>MPKLAYIILAHSDAPHFERLIRRLNDPRVAFFVHIDAKADLAPFQKAASGFPNVVFVNDRVRVMWAAFSQVESTLRAFRTALAHTDGSCSHFVVLSGADYPIATNDEILERFAAHPRHEFIRRFDLLSCGDHRQRQRVLGWHFRELADRFTWQRKPLFVFETLLRFLPKRVPKNLVFASGSNWIALTRDCAKYCVDYSERHPELAKLMRTSFATDEIYFHTIVHNSKFAEQAGPLEPYLDVTELGGPWKYGNVHFLNPIKTIEGAQEAETILRDYPTMLFARKFSSTLSRDALARIDDHLDGRSAAR</sequence>
<keyword evidence="16" id="KW-1185">Reference proteome</keyword>
<evidence type="ECO:0000256" key="14">
    <source>
        <dbReference type="ARBA" id="ARBA00042865"/>
    </source>
</evidence>
<dbReference type="InterPro" id="IPR003406">
    <property type="entry name" value="Glyco_trans_14"/>
</dbReference>
<dbReference type="PANTHER" id="PTHR46025">
    <property type="entry name" value="XYLOSYLTRANSFERASE OXT"/>
    <property type="match status" value="1"/>
</dbReference>
<protein>
    <recommendedName>
        <fullName evidence="14">Peptide O-xylosyltransferase</fullName>
    </recommendedName>
</protein>
<evidence type="ECO:0000256" key="8">
    <source>
        <dbReference type="ARBA" id="ARBA00022968"/>
    </source>
</evidence>
<evidence type="ECO:0000256" key="13">
    <source>
        <dbReference type="ARBA" id="ARBA00023180"/>
    </source>
</evidence>
<gene>
    <name evidence="15" type="ORF">QO016_004083</name>
</gene>
<evidence type="ECO:0000256" key="2">
    <source>
        <dbReference type="ARBA" id="ARBA00004648"/>
    </source>
</evidence>
<keyword evidence="8" id="KW-0735">Signal-anchor</keyword>
<evidence type="ECO:0000256" key="4">
    <source>
        <dbReference type="ARBA" id="ARBA00022679"/>
    </source>
</evidence>
<dbReference type="Proteomes" id="UP001236369">
    <property type="component" value="Unassembled WGS sequence"/>
</dbReference>
<evidence type="ECO:0000256" key="1">
    <source>
        <dbReference type="ARBA" id="ARBA00004323"/>
    </source>
</evidence>
<organism evidence="15 16">
    <name type="scientific">Methylobacterium persicinum</name>
    <dbReference type="NCBI Taxonomy" id="374426"/>
    <lineage>
        <taxon>Bacteria</taxon>
        <taxon>Pseudomonadati</taxon>
        <taxon>Pseudomonadota</taxon>
        <taxon>Alphaproteobacteria</taxon>
        <taxon>Hyphomicrobiales</taxon>
        <taxon>Methylobacteriaceae</taxon>
        <taxon>Methylobacterium</taxon>
    </lineage>
</organism>
<evidence type="ECO:0000256" key="7">
    <source>
        <dbReference type="ARBA" id="ARBA00022824"/>
    </source>
</evidence>
<evidence type="ECO:0000256" key="11">
    <source>
        <dbReference type="ARBA" id="ARBA00023136"/>
    </source>
</evidence>
<dbReference type="EMBL" id="JAUSVV010000013">
    <property type="protein sequence ID" value="MDQ0444570.1"/>
    <property type="molecule type" value="Genomic_DNA"/>
</dbReference>
<comment type="subcellular location">
    <subcellularLocation>
        <location evidence="2">Endoplasmic reticulum membrane</location>
        <topology evidence="2">Single-pass type II membrane protein</topology>
    </subcellularLocation>
    <subcellularLocation>
        <location evidence="1">Golgi apparatus membrane</location>
        <topology evidence="1">Single-pass type II membrane protein</topology>
    </subcellularLocation>
</comment>
<keyword evidence="6" id="KW-0479">Metal-binding</keyword>
<dbReference type="RefSeq" id="WP_238252916.1">
    <property type="nucleotide sequence ID" value="NZ_BPQX01000063.1"/>
</dbReference>
<keyword evidence="11" id="KW-0472">Membrane</keyword>
<keyword evidence="13" id="KW-0325">Glycoprotein</keyword>
<dbReference type="InterPro" id="IPR043538">
    <property type="entry name" value="XYLT"/>
</dbReference>
<evidence type="ECO:0000256" key="12">
    <source>
        <dbReference type="ARBA" id="ARBA00023157"/>
    </source>
</evidence>
<evidence type="ECO:0000256" key="9">
    <source>
        <dbReference type="ARBA" id="ARBA00022989"/>
    </source>
</evidence>
<keyword evidence="10" id="KW-0333">Golgi apparatus</keyword>
<evidence type="ECO:0000256" key="5">
    <source>
        <dbReference type="ARBA" id="ARBA00022692"/>
    </source>
</evidence>
<keyword evidence="3" id="KW-0328">Glycosyltransferase</keyword>
<keyword evidence="9" id="KW-1133">Transmembrane helix</keyword>
<reference evidence="15 16" key="1">
    <citation type="submission" date="2023-07" db="EMBL/GenBank/DDBJ databases">
        <title>Genomic Encyclopedia of Type Strains, Phase IV (KMG-IV): sequencing the most valuable type-strain genomes for metagenomic binning, comparative biology and taxonomic classification.</title>
        <authorList>
            <person name="Goeker M."/>
        </authorList>
    </citation>
    <scope>NUCLEOTIDE SEQUENCE [LARGE SCALE GENOMIC DNA]</scope>
    <source>
        <strain evidence="15 16">DSM 19562</strain>
    </source>
</reference>
<evidence type="ECO:0000256" key="3">
    <source>
        <dbReference type="ARBA" id="ARBA00022676"/>
    </source>
</evidence>
<name>A0ABU0HQI6_9HYPH</name>